<dbReference type="Pfam" id="PF01284">
    <property type="entry name" value="MARVEL"/>
    <property type="match status" value="1"/>
</dbReference>
<dbReference type="PANTHER" id="PTHR28165">
    <property type="entry name" value="NON-CLASSICAL EXPORT PROTEIN 2-RELATED"/>
    <property type="match status" value="1"/>
</dbReference>
<evidence type="ECO:0000259" key="6">
    <source>
        <dbReference type="Pfam" id="PF01284"/>
    </source>
</evidence>
<feature type="transmembrane region" description="Helical" evidence="5">
    <location>
        <begin position="57"/>
        <end position="78"/>
    </location>
</feature>
<evidence type="ECO:0000256" key="3">
    <source>
        <dbReference type="ARBA" id="ARBA00022989"/>
    </source>
</evidence>
<keyword evidence="8" id="KW-1185">Reference proteome</keyword>
<evidence type="ECO:0000313" key="8">
    <source>
        <dbReference type="Proteomes" id="UP001197093"/>
    </source>
</evidence>
<organism evidence="7 8">
    <name type="scientific">Staphylotrichum longicolle</name>
    <dbReference type="NCBI Taxonomy" id="669026"/>
    <lineage>
        <taxon>Eukaryota</taxon>
        <taxon>Fungi</taxon>
        <taxon>Dikarya</taxon>
        <taxon>Ascomycota</taxon>
        <taxon>Pezizomycotina</taxon>
        <taxon>Sordariomycetes</taxon>
        <taxon>Sordariomycetidae</taxon>
        <taxon>Sordariales</taxon>
        <taxon>Chaetomiaceae</taxon>
        <taxon>Staphylotrichum</taxon>
    </lineage>
</organism>
<keyword evidence="4 5" id="KW-0472">Membrane</keyword>
<dbReference type="GO" id="GO:0072659">
    <property type="term" value="P:protein localization to plasma membrane"/>
    <property type="evidence" value="ECO:0007669"/>
    <property type="project" value="TreeGrafter"/>
</dbReference>
<reference evidence="7" key="1">
    <citation type="submission" date="2023-02" db="EMBL/GenBank/DDBJ databases">
        <authorList>
            <person name="Palmer J.M."/>
        </authorList>
    </citation>
    <scope>NUCLEOTIDE SEQUENCE</scope>
    <source>
        <strain evidence="7">FW57</strain>
    </source>
</reference>
<comment type="subcellular location">
    <subcellularLocation>
        <location evidence="1">Membrane</location>
        <topology evidence="1">Multi-pass membrane protein</topology>
    </subcellularLocation>
</comment>
<name>A0AAD4ETA6_9PEZI</name>
<evidence type="ECO:0000256" key="5">
    <source>
        <dbReference type="SAM" id="Phobius"/>
    </source>
</evidence>
<dbReference type="EMBL" id="JAHCVI010000003">
    <property type="protein sequence ID" value="KAG7286929.1"/>
    <property type="molecule type" value="Genomic_DNA"/>
</dbReference>
<dbReference type="AlphaFoldDB" id="A0AAD4ETA6"/>
<feature type="transmembrane region" description="Helical" evidence="5">
    <location>
        <begin position="84"/>
        <end position="101"/>
    </location>
</feature>
<dbReference type="InterPro" id="IPR052649">
    <property type="entry name" value="NCE102-like"/>
</dbReference>
<evidence type="ECO:0000313" key="7">
    <source>
        <dbReference type="EMBL" id="KAG7286929.1"/>
    </source>
</evidence>
<gene>
    <name evidence="7" type="ORF">NEMBOFW57_006429</name>
</gene>
<feature type="transmembrane region" description="Helical" evidence="5">
    <location>
        <begin position="18"/>
        <end position="36"/>
    </location>
</feature>
<dbReference type="GO" id="GO:0005886">
    <property type="term" value="C:plasma membrane"/>
    <property type="evidence" value="ECO:0007669"/>
    <property type="project" value="TreeGrafter"/>
</dbReference>
<dbReference type="Proteomes" id="UP001197093">
    <property type="component" value="Unassembled WGS sequence"/>
</dbReference>
<evidence type="ECO:0000256" key="4">
    <source>
        <dbReference type="ARBA" id="ARBA00023136"/>
    </source>
</evidence>
<comment type="caution">
    <text evidence="7">The sequence shown here is derived from an EMBL/GenBank/DDBJ whole genome shotgun (WGS) entry which is preliminary data.</text>
</comment>
<dbReference type="PANTHER" id="PTHR28165:SF2">
    <property type="entry name" value="MARVEL DOMAIN-CONTAINING PROTEIN"/>
    <property type="match status" value="1"/>
</dbReference>
<protein>
    <recommendedName>
        <fullName evidence="6">MARVEL domain-containing protein</fullName>
    </recommendedName>
</protein>
<dbReference type="GO" id="GO:0070941">
    <property type="term" value="P:eisosome assembly"/>
    <property type="evidence" value="ECO:0007669"/>
    <property type="project" value="TreeGrafter"/>
</dbReference>
<keyword evidence="2 5" id="KW-0812">Transmembrane</keyword>
<keyword evidence="3 5" id="KW-1133">Transmembrane helix</keyword>
<dbReference type="GO" id="GO:0032126">
    <property type="term" value="C:eisosome"/>
    <property type="evidence" value="ECO:0007669"/>
    <property type="project" value="TreeGrafter"/>
</dbReference>
<feature type="domain" description="MARVEL" evidence="6">
    <location>
        <begin position="9"/>
        <end position="173"/>
    </location>
</feature>
<evidence type="ECO:0000256" key="1">
    <source>
        <dbReference type="ARBA" id="ARBA00004141"/>
    </source>
</evidence>
<evidence type="ECO:0000256" key="2">
    <source>
        <dbReference type="ARBA" id="ARBA00022692"/>
    </source>
</evidence>
<accession>A0AAD4ETA6</accession>
<proteinExistence type="predicted"/>
<dbReference type="InterPro" id="IPR008253">
    <property type="entry name" value="Marvel"/>
</dbReference>
<sequence>MHRAIPLGLRVVQPSANIPIQLLTALTILALAVVMIKNQVYGSSPVTTRYSTFTGGFGMIVSGVGLLSLFVTFIPAIVPIALDTLAGFLFLGGGIAWAYGLRQTANCSAGDAMLYNDLLNQGSQQFKDGVGYGVAHPGDSEWDLFHRLRGNCQRAQADEILQFISFGIAAGLVALGYLGMKKGWGGRTGAGAYVA</sequence>
<feature type="transmembrane region" description="Helical" evidence="5">
    <location>
        <begin position="160"/>
        <end position="180"/>
    </location>
</feature>